<feature type="domain" description="AGAO-like N2" evidence="18">
    <location>
        <begin position="25"/>
        <end position="103"/>
    </location>
</feature>
<keyword evidence="9 14" id="KW-0186">Copper</keyword>
<dbReference type="Pfam" id="PF02728">
    <property type="entry name" value="Cu_amine_oxidN3"/>
    <property type="match status" value="1"/>
</dbReference>
<name>A0A917PNK5_9MICO</name>
<gene>
    <name evidence="19" type="primary">tynA</name>
    <name evidence="19" type="ORF">GCM10011372_24840</name>
</gene>
<accession>A0A917PNK5</accession>
<dbReference type="PROSITE" id="PS01165">
    <property type="entry name" value="COPPER_AMINE_OXID_2"/>
    <property type="match status" value="1"/>
</dbReference>
<evidence type="ECO:0000256" key="12">
    <source>
        <dbReference type="PIRSR" id="PIRSR600269-50"/>
    </source>
</evidence>
<dbReference type="InterPro" id="IPR049947">
    <property type="entry name" value="Cu_Am_Ox_Cu-bd"/>
</dbReference>
<evidence type="ECO:0000256" key="4">
    <source>
        <dbReference type="ARBA" id="ARBA00007983"/>
    </source>
</evidence>
<evidence type="ECO:0000256" key="3">
    <source>
        <dbReference type="ARBA" id="ARBA00001947"/>
    </source>
</evidence>
<dbReference type="Gene3D" id="2.70.98.20">
    <property type="entry name" value="Copper amine oxidase, catalytic domain"/>
    <property type="match status" value="1"/>
</dbReference>
<dbReference type="InterPro" id="IPR000269">
    <property type="entry name" value="Cu_amine_oxidase"/>
</dbReference>
<dbReference type="RefSeq" id="WP_188743753.1">
    <property type="nucleotide sequence ID" value="NZ_BAABFW010000017.1"/>
</dbReference>
<dbReference type="AlphaFoldDB" id="A0A917PNK5"/>
<evidence type="ECO:0000256" key="6">
    <source>
        <dbReference type="ARBA" id="ARBA00022723"/>
    </source>
</evidence>
<keyword evidence="6 14" id="KW-0479">Metal-binding</keyword>
<feature type="region of interest" description="Disordered" evidence="15">
    <location>
        <begin position="651"/>
        <end position="687"/>
    </location>
</feature>
<feature type="domain" description="Copper amine oxidase N3-terminal" evidence="17">
    <location>
        <begin position="114"/>
        <end position="208"/>
    </location>
</feature>
<dbReference type="InterPro" id="IPR036460">
    <property type="entry name" value="Cu_amine_oxidase_C_sf"/>
</dbReference>
<comment type="cofactor">
    <cofactor evidence="1">
        <name>Cu cation</name>
        <dbReference type="ChEBI" id="CHEBI:23378"/>
    </cofactor>
</comment>
<reference evidence="19" key="2">
    <citation type="submission" date="2020-09" db="EMBL/GenBank/DDBJ databases">
        <authorList>
            <person name="Sun Q."/>
            <person name="Zhou Y."/>
        </authorList>
    </citation>
    <scope>NUCLEOTIDE SEQUENCE</scope>
    <source>
        <strain evidence="19">CGMCC 1.8984</strain>
    </source>
</reference>
<sequence>MTILDPVAAPSATAPSDAHPLSSLTADEFLRVRDIVSAAPDFTPTTRFAYVGLDEPHKREVLAWQDGDGPLPERRVRALLLDMATGRSTDGIVSLTSGEIVSTFELDGSHGQLPVLIEEFEAIGEIVAADPRWVDALALRGCTPDNVVCVPLSAGYYGHPEEEGRRILRVLAFRQDHPGDHPWAHPVDGLSAYVDAANREVTRIVDAGIMEIPAESGNFDDPVVQGEPLTTLKPIVITQPEGPSFTVDGEWVSWANWRFQVGFDTREGLVLRQLSFTDAGEERPIIYRASINEMLVPYGDPSPVRFWQNYFDTGEYLFGRFTNTLALGCDCVGEIRYFDAVLADELGNPFTIENGICMHEEDYGTLWKHSDMFTGSNEVRRSRRLVISFFTTVGNYDYGFFWYLYLDGTIECEAKLTGILFTSAYPGLDADGNDYPFASEVAPGLGGPYHQHLFSARLDMMVDGLSNAVDEVDVARVPMGAGNEHGNAFTKQVTRLTSEQGAGRVADASVSRAWFISNTERRNRMGRPTSYALYPTESPVLLADEASSIAKRAEFATKHLFVTQYDPAERYAAGDFVHQNPGGDGITAFTAGDRPIDGEDIVVWHTFGPTHFPRPEDWPVMPVDYAKFTLKPHGFFGRNPALNIPAPGAAAHCAPGGHAGQDHAEHPGHAGHDHAEHGGHGLDDHGH</sequence>
<dbReference type="PANTHER" id="PTHR10638">
    <property type="entry name" value="COPPER AMINE OXIDASE"/>
    <property type="match status" value="1"/>
</dbReference>
<keyword evidence="10" id="KW-0464">Manganese</keyword>
<evidence type="ECO:0000259" key="16">
    <source>
        <dbReference type="Pfam" id="PF01179"/>
    </source>
</evidence>
<organism evidence="19 20">
    <name type="scientific">Agromyces bauzanensis</name>
    <dbReference type="NCBI Taxonomy" id="1308924"/>
    <lineage>
        <taxon>Bacteria</taxon>
        <taxon>Bacillati</taxon>
        <taxon>Actinomycetota</taxon>
        <taxon>Actinomycetes</taxon>
        <taxon>Micrococcales</taxon>
        <taxon>Microbacteriaceae</taxon>
        <taxon>Agromyces</taxon>
    </lineage>
</organism>
<comment type="similarity">
    <text evidence="4 14">Belongs to the copper/topaquinone oxidase family.</text>
</comment>
<dbReference type="PANTHER" id="PTHR10638:SF86">
    <property type="entry name" value="COPPER AMINE OXIDASE 1-RELATED"/>
    <property type="match status" value="1"/>
</dbReference>
<dbReference type="SUPFAM" id="SSF54416">
    <property type="entry name" value="Amine oxidase N-terminal region"/>
    <property type="match status" value="2"/>
</dbReference>
<dbReference type="GO" id="GO:0008131">
    <property type="term" value="F:primary methylamine oxidase activity"/>
    <property type="evidence" value="ECO:0007669"/>
    <property type="project" value="UniProtKB-EC"/>
</dbReference>
<evidence type="ECO:0000256" key="9">
    <source>
        <dbReference type="ARBA" id="ARBA00023008"/>
    </source>
</evidence>
<evidence type="ECO:0000256" key="1">
    <source>
        <dbReference type="ARBA" id="ARBA00001935"/>
    </source>
</evidence>
<dbReference type="Gene3D" id="3.10.450.40">
    <property type="match status" value="2"/>
</dbReference>
<evidence type="ECO:0000256" key="14">
    <source>
        <dbReference type="RuleBase" id="RU000672"/>
    </source>
</evidence>
<comment type="cofactor">
    <cofactor evidence="2">
        <name>Mn(2+)</name>
        <dbReference type="ChEBI" id="CHEBI:29035"/>
    </cofactor>
</comment>
<dbReference type="GO" id="GO:0048038">
    <property type="term" value="F:quinone binding"/>
    <property type="evidence" value="ECO:0007669"/>
    <property type="project" value="InterPro"/>
</dbReference>
<evidence type="ECO:0000259" key="17">
    <source>
        <dbReference type="Pfam" id="PF02728"/>
    </source>
</evidence>
<reference evidence="19" key="1">
    <citation type="journal article" date="2014" name="Int. J. Syst. Evol. Microbiol.">
        <title>Complete genome sequence of Corynebacterium casei LMG S-19264T (=DSM 44701T), isolated from a smear-ripened cheese.</title>
        <authorList>
            <consortium name="US DOE Joint Genome Institute (JGI-PGF)"/>
            <person name="Walter F."/>
            <person name="Albersmeier A."/>
            <person name="Kalinowski J."/>
            <person name="Ruckert C."/>
        </authorList>
    </citation>
    <scope>NUCLEOTIDE SEQUENCE</scope>
    <source>
        <strain evidence="19">CGMCC 1.8984</strain>
    </source>
</reference>
<evidence type="ECO:0000256" key="15">
    <source>
        <dbReference type="SAM" id="MobiDB-lite"/>
    </source>
</evidence>
<feature type="compositionally biased region" description="Basic and acidic residues" evidence="15">
    <location>
        <begin position="660"/>
        <end position="687"/>
    </location>
</feature>
<evidence type="ECO:0000313" key="20">
    <source>
        <dbReference type="Proteomes" id="UP000636956"/>
    </source>
</evidence>
<comment type="cofactor">
    <cofactor evidence="3">
        <name>Zn(2+)</name>
        <dbReference type="ChEBI" id="CHEBI:29105"/>
    </cofactor>
</comment>
<evidence type="ECO:0000256" key="8">
    <source>
        <dbReference type="ARBA" id="ARBA00023002"/>
    </source>
</evidence>
<evidence type="ECO:0000313" key="19">
    <source>
        <dbReference type="EMBL" id="GGJ85571.1"/>
    </source>
</evidence>
<dbReference type="InterPro" id="IPR049948">
    <property type="entry name" value="Cu_Am_ox_TPQ-bd"/>
</dbReference>
<keyword evidence="7 12" id="KW-0801">TPQ</keyword>
<comment type="PTM">
    <text evidence="13 14">Topaquinone (TPQ) is generated by copper-dependent autoxidation of a specific tyrosyl residue.</text>
</comment>
<dbReference type="Pfam" id="PF21994">
    <property type="entry name" value="AGAO-like_N2"/>
    <property type="match status" value="1"/>
</dbReference>
<dbReference type="InterPro" id="IPR016182">
    <property type="entry name" value="Cu_amine_oxidase_N-reg"/>
</dbReference>
<evidence type="ECO:0000256" key="13">
    <source>
        <dbReference type="PIRSR" id="PIRSR600269-51"/>
    </source>
</evidence>
<dbReference type="NCBIfam" id="NF008559">
    <property type="entry name" value="PRK11504.1"/>
    <property type="match status" value="1"/>
</dbReference>
<evidence type="ECO:0000256" key="10">
    <source>
        <dbReference type="ARBA" id="ARBA00023211"/>
    </source>
</evidence>
<dbReference type="InterPro" id="IPR054157">
    <property type="entry name" value="AGAO-like_N2"/>
</dbReference>
<dbReference type="GO" id="GO:0009308">
    <property type="term" value="P:amine metabolic process"/>
    <property type="evidence" value="ECO:0007669"/>
    <property type="project" value="UniProtKB-UniRule"/>
</dbReference>
<comment type="catalytic activity">
    <reaction evidence="11">
        <text>a primary methyl amine + O2 + H2O = an aldehyde + H2O2 + NH4(+)</text>
        <dbReference type="Rhea" id="RHEA:16153"/>
        <dbReference type="ChEBI" id="CHEBI:15377"/>
        <dbReference type="ChEBI" id="CHEBI:15379"/>
        <dbReference type="ChEBI" id="CHEBI:16240"/>
        <dbReference type="ChEBI" id="CHEBI:17478"/>
        <dbReference type="ChEBI" id="CHEBI:28938"/>
        <dbReference type="ChEBI" id="CHEBI:228804"/>
        <dbReference type="EC" id="1.4.3.21"/>
    </reaction>
</comment>
<evidence type="ECO:0000256" key="7">
    <source>
        <dbReference type="ARBA" id="ARBA00022772"/>
    </source>
</evidence>
<comment type="cofactor">
    <cofactor evidence="14">
        <name>Cu cation</name>
        <dbReference type="ChEBI" id="CHEBI:23378"/>
    </cofactor>
    <text evidence="14">Contains 1 topaquinone per subunit.</text>
</comment>
<comment type="caution">
    <text evidence="19">The sequence shown here is derived from an EMBL/GenBank/DDBJ whole genome shotgun (WGS) entry which is preliminary data.</text>
</comment>
<feature type="active site" description="Proton acceptor" evidence="12">
    <location>
        <position position="312"/>
    </location>
</feature>
<protein>
    <recommendedName>
        <fullName evidence="14">Amine oxidase</fullName>
        <ecNumber evidence="14">1.4.3.-</ecNumber>
    </recommendedName>
</protein>
<evidence type="ECO:0000256" key="2">
    <source>
        <dbReference type="ARBA" id="ARBA00001936"/>
    </source>
</evidence>
<dbReference type="PROSITE" id="PS01164">
    <property type="entry name" value="COPPER_AMINE_OXID_1"/>
    <property type="match status" value="1"/>
</dbReference>
<evidence type="ECO:0000259" key="18">
    <source>
        <dbReference type="Pfam" id="PF21994"/>
    </source>
</evidence>
<dbReference type="InterPro" id="IPR015798">
    <property type="entry name" value="Cu_amine_oxidase_C"/>
</dbReference>
<proteinExistence type="inferred from homology"/>
<evidence type="ECO:0000256" key="5">
    <source>
        <dbReference type="ARBA" id="ARBA00011738"/>
    </source>
</evidence>
<dbReference type="Pfam" id="PF01179">
    <property type="entry name" value="Cu_amine_oxid"/>
    <property type="match status" value="1"/>
</dbReference>
<dbReference type="InterPro" id="IPR015802">
    <property type="entry name" value="Cu_amine_oxidase_N3"/>
</dbReference>
<feature type="domain" description="Copper amine oxidase catalytic" evidence="16">
    <location>
        <begin position="236"/>
        <end position="642"/>
    </location>
</feature>
<dbReference type="EMBL" id="BMMD01000014">
    <property type="protein sequence ID" value="GGJ85571.1"/>
    <property type="molecule type" value="Genomic_DNA"/>
</dbReference>
<feature type="region of interest" description="Disordered" evidence="15">
    <location>
        <begin position="1"/>
        <end position="20"/>
    </location>
</feature>
<dbReference type="SUPFAM" id="SSF49998">
    <property type="entry name" value="Amine oxidase catalytic domain"/>
    <property type="match status" value="1"/>
</dbReference>
<dbReference type="GO" id="GO:0005507">
    <property type="term" value="F:copper ion binding"/>
    <property type="evidence" value="ECO:0007669"/>
    <property type="project" value="InterPro"/>
</dbReference>
<evidence type="ECO:0000256" key="11">
    <source>
        <dbReference type="ARBA" id="ARBA00048032"/>
    </source>
</evidence>
<comment type="subunit">
    <text evidence="5">Homodimer.</text>
</comment>
<keyword evidence="20" id="KW-1185">Reference proteome</keyword>
<feature type="modified residue" description="2',4',5'-topaquinone" evidence="13">
    <location>
        <position position="396"/>
    </location>
</feature>
<keyword evidence="8 14" id="KW-0560">Oxidoreductase</keyword>
<dbReference type="EC" id="1.4.3.-" evidence="14"/>
<feature type="active site" description="Schiff-base intermediate with substrate; via topaquinone" evidence="12">
    <location>
        <position position="396"/>
    </location>
</feature>
<dbReference type="Proteomes" id="UP000636956">
    <property type="component" value="Unassembled WGS sequence"/>
</dbReference>